<evidence type="ECO:0000313" key="3">
    <source>
        <dbReference type="Proteomes" id="UP001066276"/>
    </source>
</evidence>
<accession>A0AAV7T413</accession>
<dbReference type="EMBL" id="JANPWB010000007">
    <property type="protein sequence ID" value="KAJ1170702.1"/>
    <property type="molecule type" value="Genomic_DNA"/>
</dbReference>
<sequence length="115" mass="13035">MEPACPYMSAAEVPKLDLLCLLINKAVEAAFKVHEPDGPPPKLPRLHNQDSQLEDHKEDNKQGLFVQGAELSDLFKHIKEVLRFLIPPEDGTDEDFFMKYQCPDPDSLPQHSAIR</sequence>
<organism evidence="2 3">
    <name type="scientific">Pleurodeles waltl</name>
    <name type="common">Iberian ribbed newt</name>
    <dbReference type="NCBI Taxonomy" id="8319"/>
    <lineage>
        <taxon>Eukaryota</taxon>
        <taxon>Metazoa</taxon>
        <taxon>Chordata</taxon>
        <taxon>Craniata</taxon>
        <taxon>Vertebrata</taxon>
        <taxon>Euteleostomi</taxon>
        <taxon>Amphibia</taxon>
        <taxon>Batrachia</taxon>
        <taxon>Caudata</taxon>
        <taxon>Salamandroidea</taxon>
        <taxon>Salamandridae</taxon>
        <taxon>Pleurodelinae</taxon>
        <taxon>Pleurodeles</taxon>
    </lineage>
</organism>
<comment type="caution">
    <text evidence="2">The sequence shown here is derived from an EMBL/GenBank/DDBJ whole genome shotgun (WGS) entry which is preliminary data.</text>
</comment>
<evidence type="ECO:0000256" key="1">
    <source>
        <dbReference type="SAM" id="MobiDB-lite"/>
    </source>
</evidence>
<proteinExistence type="predicted"/>
<evidence type="ECO:0000313" key="2">
    <source>
        <dbReference type="EMBL" id="KAJ1170702.1"/>
    </source>
</evidence>
<keyword evidence="3" id="KW-1185">Reference proteome</keyword>
<protein>
    <submittedName>
        <fullName evidence="2">Uncharacterized protein</fullName>
    </submittedName>
</protein>
<gene>
    <name evidence="2" type="ORF">NDU88_002575</name>
</gene>
<name>A0AAV7T413_PLEWA</name>
<reference evidence="2" key="1">
    <citation type="journal article" date="2022" name="bioRxiv">
        <title>Sequencing and chromosome-scale assembly of the giantPleurodeles waltlgenome.</title>
        <authorList>
            <person name="Brown T."/>
            <person name="Elewa A."/>
            <person name="Iarovenko S."/>
            <person name="Subramanian E."/>
            <person name="Araus A.J."/>
            <person name="Petzold A."/>
            <person name="Susuki M."/>
            <person name="Suzuki K.-i.T."/>
            <person name="Hayashi T."/>
            <person name="Toyoda A."/>
            <person name="Oliveira C."/>
            <person name="Osipova E."/>
            <person name="Leigh N.D."/>
            <person name="Simon A."/>
            <person name="Yun M.H."/>
        </authorList>
    </citation>
    <scope>NUCLEOTIDE SEQUENCE</scope>
    <source>
        <strain evidence="2">20211129_DDA</strain>
        <tissue evidence="2">Liver</tissue>
    </source>
</reference>
<dbReference type="AlphaFoldDB" id="A0AAV7T413"/>
<feature type="region of interest" description="Disordered" evidence="1">
    <location>
        <begin position="34"/>
        <end position="59"/>
    </location>
</feature>
<dbReference type="Proteomes" id="UP001066276">
    <property type="component" value="Chromosome 4_1"/>
</dbReference>